<comment type="caution">
    <text evidence="2">The sequence shown here is derived from an EMBL/GenBank/DDBJ whole genome shotgun (WGS) entry which is preliminary data.</text>
</comment>
<feature type="region of interest" description="Disordered" evidence="1">
    <location>
        <begin position="22"/>
        <end position="66"/>
    </location>
</feature>
<gene>
    <name evidence="2" type="ORF">Pfra01_000228100</name>
</gene>
<dbReference type="EMBL" id="BSXT01000183">
    <property type="protein sequence ID" value="GMF20080.1"/>
    <property type="molecule type" value="Genomic_DNA"/>
</dbReference>
<keyword evidence="3" id="KW-1185">Reference proteome</keyword>
<reference evidence="2" key="1">
    <citation type="submission" date="2023-04" db="EMBL/GenBank/DDBJ databases">
        <title>Phytophthora fragariaefolia NBRC 109709.</title>
        <authorList>
            <person name="Ichikawa N."/>
            <person name="Sato H."/>
            <person name="Tonouchi N."/>
        </authorList>
    </citation>
    <scope>NUCLEOTIDE SEQUENCE</scope>
    <source>
        <strain evidence="2">NBRC 109709</strain>
    </source>
</reference>
<dbReference type="Proteomes" id="UP001165121">
    <property type="component" value="Unassembled WGS sequence"/>
</dbReference>
<organism evidence="2 3">
    <name type="scientific">Phytophthora fragariaefolia</name>
    <dbReference type="NCBI Taxonomy" id="1490495"/>
    <lineage>
        <taxon>Eukaryota</taxon>
        <taxon>Sar</taxon>
        <taxon>Stramenopiles</taxon>
        <taxon>Oomycota</taxon>
        <taxon>Peronosporomycetes</taxon>
        <taxon>Peronosporales</taxon>
        <taxon>Peronosporaceae</taxon>
        <taxon>Phytophthora</taxon>
    </lineage>
</organism>
<name>A0A9W6TVM6_9STRA</name>
<proteinExistence type="predicted"/>
<evidence type="ECO:0000313" key="2">
    <source>
        <dbReference type="EMBL" id="GMF20080.1"/>
    </source>
</evidence>
<dbReference type="AlphaFoldDB" id="A0A9W6TVM6"/>
<evidence type="ECO:0000313" key="3">
    <source>
        <dbReference type="Proteomes" id="UP001165121"/>
    </source>
</evidence>
<protein>
    <submittedName>
        <fullName evidence="2">Unnamed protein product</fullName>
    </submittedName>
</protein>
<sequence length="66" mass="7393">MPPHIMETKLLKKSIDGKANVAFLDDGGGKNDPGDEDEGEDHGKQPDFYFEFDTDESFDHETCTDD</sequence>
<feature type="compositionally biased region" description="Basic and acidic residues" evidence="1">
    <location>
        <begin position="57"/>
        <end position="66"/>
    </location>
</feature>
<evidence type="ECO:0000256" key="1">
    <source>
        <dbReference type="SAM" id="MobiDB-lite"/>
    </source>
</evidence>
<accession>A0A9W6TVM6</accession>